<dbReference type="Proteomes" id="UP000823388">
    <property type="component" value="Chromosome 3N"/>
</dbReference>
<dbReference type="AlphaFoldDB" id="A0A8T0UAD3"/>
<evidence type="ECO:0000256" key="1">
    <source>
        <dbReference type="ARBA" id="ARBA00004123"/>
    </source>
</evidence>
<feature type="region of interest" description="Disordered" evidence="7">
    <location>
        <begin position="264"/>
        <end position="295"/>
    </location>
</feature>
<keyword evidence="3 6" id="KW-0805">Transcription regulation</keyword>
<keyword evidence="2 6" id="KW-0678">Repressor</keyword>
<keyword evidence="5 6" id="KW-0539">Nucleus</keyword>
<evidence type="ECO:0000256" key="3">
    <source>
        <dbReference type="ARBA" id="ARBA00023015"/>
    </source>
</evidence>
<feature type="compositionally biased region" description="Low complexity" evidence="7">
    <location>
        <begin position="264"/>
        <end position="288"/>
    </location>
</feature>
<proteinExistence type="predicted"/>
<feature type="region of interest" description="Disordered" evidence="7">
    <location>
        <begin position="164"/>
        <end position="185"/>
    </location>
</feature>
<dbReference type="PROSITE" id="PS51754">
    <property type="entry name" value="OVATE"/>
    <property type="match status" value="1"/>
</dbReference>
<feature type="domain" description="OVATE" evidence="8">
    <location>
        <begin position="195"/>
        <end position="254"/>
    </location>
</feature>
<evidence type="ECO:0000256" key="5">
    <source>
        <dbReference type="ARBA" id="ARBA00023242"/>
    </source>
</evidence>
<protein>
    <recommendedName>
        <fullName evidence="6">Transcription repressor</fullName>
    </recommendedName>
    <alternativeName>
        <fullName evidence="6">Ovate family protein</fullName>
    </alternativeName>
</protein>
<comment type="function">
    <text evidence="6">Transcriptional repressor that regulates multiple aspects of plant growth and development.</text>
</comment>
<evidence type="ECO:0000256" key="2">
    <source>
        <dbReference type="ARBA" id="ARBA00022491"/>
    </source>
</evidence>
<comment type="subcellular location">
    <subcellularLocation>
        <location evidence="1 6">Nucleus</location>
    </subcellularLocation>
</comment>
<dbReference type="InterPro" id="IPR006458">
    <property type="entry name" value="Ovate_C"/>
</dbReference>
<evidence type="ECO:0000256" key="6">
    <source>
        <dbReference type="RuleBase" id="RU367028"/>
    </source>
</evidence>
<dbReference type="EMBL" id="CM029042">
    <property type="protein sequence ID" value="KAG2619008.1"/>
    <property type="molecule type" value="Genomic_DNA"/>
</dbReference>
<dbReference type="GO" id="GO:0045892">
    <property type="term" value="P:negative regulation of DNA-templated transcription"/>
    <property type="evidence" value="ECO:0007669"/>
    <property type="project" value="UniProtKB-UniRule"/>
</dbReference>
<keyword evidence="4 6" id="KW-0804">Transcription</keyword>
<comment type="caution">
    <text evidence="9">The sequence shown here is derived from an EMBL/GenBank/DDBJ whole genome shotgun (WGS) entry which is preliminary data.</text>
</comment>
<dbReference type="InterPro" id="IPR038933">
    <property type="entry name" value="Ovate"/>
</dbReference>
<accession>A0A8T0UAD3</accession>
<dbReference type="PANTHER" id="PTHR33057:SF76">
    <property type="entry name" value="TRANSCRIPTION REPRESSOR"/>
    <property type="match status" value="1"/>
</dbReference>
<dbReference type="PANTHER" id="PTHR33057">
    <property type="entry name" value="TRANSCRIPTION REPRESSOR OFP7-RELATED"/>
    <property type="match status" value="1"/>
</dbReference>
<evidence type="ECO:0000256" key="7">
    <source>
        <dbReference type="SAM" id="MobiDB-lite"/>
    </source>
</evidence>
<dbReference type="GO" id="GO:0005634">
    <property type="term" value="C:nucleus"/>
    <property type="evidence" value="ECO:0007669"/>
    <property type="project" value="UniProtKB-SubCell"/>
</dbReference>
<gene>
    <name evidence="9" type="ORF">PVAP13_3NG140738</name>
</gene>
<dbReference type="OrthoDB" id="689823at2759"/>
<evidence type="ECO:0000259" key="8">
    <source>
        <dbReference type="PROSITE" id="PS51754"/>
    </source>
</evidence>
<keyword evidence="10" id="KW-1185">Reference proteome</keyword>
<sequence>MKSQTNSGVFNRINPGPLFETSASPRVLLLAPLLPTSLFITNPTPMVKGLPFSSLFYTTSSAQDTPPPSPSPPAAAPPAWMWPSCKHPRTQSFRTPSAAAKTIASLFLDSGESSFANSSACTTRRVDCASDSPSTESAASAADDMADAIVRGLRSDDRLLFEPQAPSSSILDKKPPAPAARRARATSSFGDSVAVAFDSADPYRDFRASMEEMVSAHGVGDWEWLERMLAWYLGANGGDTHPAIVTAFVDLVASMAGASASACPSSSSRVSSFTLAGSEPGESSSAGGHFSVRLR</sequence>
<evidence type="ECO:0000256" key="4">
    <source>
        <dbReference type="ARBA" id="ARBA00023163"/>
    </source>
</evidence>
<name>A0A8T0UAD3_PANVG</name>
<dbReference type="Pfam" id="PF04844">
    <property type="entry name" value="Ovate"/>
    <property type="match status" value="1"/>
</dbReference>
<dbReference type="NCBIfam" id="TIGR01568">
    <property type="entry name" value="A_thal_3678"/>
    <property type="match status" value="1"/>
</dbReference>
<evidence type="ECO:0000313" key="10">
    <source>
        <dbReference type="Proteomes" id="UP000823388"/>
    </source>
</evidence>
<reference evidence="9" key="1">
    <citation type="submission" date="2020-05" db="EMBL/GenBank/DDBJ databases">
        <title>WGS assembly of Panicum virgatum.</title>
        <authorList>
            <person name="Lovell J.T."/>
            <person name="Jenkins J."/>
            <person name="Shu S."/>
            <person name="Juenger T.E."/>
            <person name="Schmutz J."/>
        </authorList>
    </citation>
    <scope>NUCLEOTIDE SEQUENCE</scope>
    <source>
        <strain evidence="9">AP13</strain>
    </source>
</reference>
<evidence type="ECO:0000313" key="9">
    <source>
        <dbReference type="EMBL" id="KAG2619008.1"/>
    </source>
</evidence>
<organism evidence="9 10">
    <name type="scientific">Panicum virgatum</name>
    <name type="common">Blackwell switchgrass</name>
    <dbReference type="NCBI Taxonomy" id="38727"/>
    <lineage>
        <taxon>Eukaryota</taxon>
        <taxon>Viridiplantae</taxon>
        <taxon>Streptophyta</taxon>
        <taxon>Embryophyta</taxon>
        <taxon>Tracheophyta</taxon>
        <taxon>Spermatophyta</taxon>
        <taxon>Magnoliopsida</taxon>
        <taxon>Liliopsida</taxon>
        <taxon>Poales</taxon>
        <taxon>Poaceae</taxon>
        <taxon>PACMAD clade</taxon>
        <taxon>Panicoideae</taxon>
        <taxon>Panicodae</taxon>
        <taxon>Paniceae</taxon>
        <taxon>Panicinae</taxon>
        <taxon>Panicum</taxon>
        <taxon>Panicum sect. Hiantes</taxon>
    </lineage>
</organism>